<dbReference type="GO" id="GO:0051536">
    <property type="term" value="F:iron-sulfur cluster binding"/>
    <property type="evidence" value="ECO:0007669"/>
    <property type="project" value="UniProtKB-KW"/>
</dbReference>
<keyword evidence="8" id="KW-0408">Iron</keyword>
<evidence type="ECO:0000256" key="6">
    <source>
        <dbReference type="ARBA" id="ARBA00022723"/>
    </source>
</evidence>
<dbReference type="Gene3D" id="3.50.50.60">
    <property type="entry name" value="FAD/NAD(P)-binding domain"/>
    <property type="match status" value="1"/>
</dbReference>
<dbReference type="PRINTS" id="PR00368">
    <property type="entry name" value="FADPNR"/>
</dbReference>
<dbReference type="AlphaFoldDB" id="A0A2T0UJV3"/>
<dbReference type="Pfam" id="PF00724">
    <property type="entry name" value="Oxidored_FMN"/>
    <property type="match status" value="1"/>
</dbReference>
<organism evidence="12 13">
    <name type="scientific">Knoellia remsis</name>
    <dbReference type="NCBI Taxonomy" id="407159"/>
    <lineage>
        <taxon>Bacteria</taxon>
        <taxon>Bacillati</taxon>
        <taxon>Actinomycetota</taxon>
        <taxon>Actinomycetes</taxon>
        <taxon>Micrococcales</taxon>
        <taxon>Intrasporangiaceae</taxon>
        <taxon>Knoellia</taxon>
    </lineage>
</organism>
<dbReference type="GO" id="GO:0046872">
    <property type="term" value="F:metal ion binding"/>
    <property type="evidence" value="ECO:0007669"/>
    <property type="project" value="UniProtKB-KW"/>
</dbReference>
<comment type="cofactor">
    <cofactor evidence="1">
        <name>FMN</name>
        <dbReference type="ChEBI" id="CHEBI:58210"/>
    </cofactor>
</comment>
<dbReference type="InterPro" id="IPR013785">
    <property type="entry name" value="Aldolase_TIM"/>
</dbReference>
<evidence type="ECO:0000259" key="11">
    <source>
        <dbReference type="Pfam" id="PF07992"/>
    </source>
</evidence>
<dbReference type="SUPFAM" id="SSF51971">
    <property type="entry name" value="Nucleotide-binding domain"/>
    <property type="match status" value="1"/>
</dbReference>
<sequence length="718" mass="76975">MGVRKATPGRLGIAEPGPYPRVVSFPNLLAPLDLGHLTLKNRVVMGSMHTGLEDRARDFPKLAEFFAERARGGAALIVTGGFAPNIEGTLLPLASKLTTAREARQHRVITDAVHAAGGRVALQLLHAGRYAYTPWCVAPSSIKSPISRFRPRALTARGVERTIDAFVRSARLAREAGYDGVEVMGSEGYLINQFLAPRTNKRTDAWGGTPEKRRRFAVEIVRRIREEVGADFLVIYRISAIDLVPDGQTWDEVAALAREVEAAGASVLNLGIGWHEARVPTIVTSVPRAAFASYAARLKSETSLPVIATNRINMPEVAEGILAAGDADLVSLARPFLADPDWVRKAAESRVDEINTCIACNQACLDHTFKHKRATCLLNPRAAYETELVLGPTRAAKKVAVVGAGPAGLACATTLAERGHTVDLFEAADDIGGQFAIAQRIPGKEEFAESIRYFRRRVEVTGVRLHLSQRVSAQDLRDGGFDEVVVATGVEPRIPDIDGVDHPSVMTYAELVRGEREAGPRVAVIGAGGIGVDVSEFLTGQPSATLDLDLWRSEWGVGDPATTRGGLAKSEVETPKHEVVLLQRKSSSIGKGLGKTTGWVHRASLRAKGVEQVIGVTYDRIDDAGLHVTIAPPAVDKPSRLPLRRRRKDVPDAAAVPTTRLIPVDTVVLCTGQESVRTLADELAGSGLPVHVIGGADVAAELDAKRAIRQGTEVAAGI</sequence>
<dbReference type="InterPro" id="IPR036188">
    <property type="entry name" value="FAD/NAD-bd_sf"/>
</dbReference>
<gene>
    <name evidence="12" type="ORF">BCF74_11362</name>
</gene>
<evidence type="ECO:0000256" key="8">
    <source>
        <dbReference type="ARBA" id="ARBA00023004"/>
    </source>
</evidence>
<feature type="domain" description="NADH:flavin oxidoreductase/NADH oxidase N-terminal" evidence="10">
    <location>
        <begin position="28"/>
        <end position="352"/>
    </location>
</feature>
<evidence type="ECO:0000259" key="10">
    <source>
        <dbReference type="Pfam" id="PF00724"/>
    </source>
</evidence>
<dbReference type="InterPro" id="IPR001155">
    <property type="entry name" value="OxRdtase_FMN_N"/>
</dbReference>
<evidence type="ECO:0000256" key="5">
    <source>
        <dbReference type="ARBA" id="ARBA00022643"/>
    </source>
</evidence>
<keyword evidence="9" id="KW-0411">Iron-sulfur</keyword>
<name>A0A2T0UJV3_9MICO</name>
<dbReference type="CDD" id="cd02930">
    <property type="entry name" value="DCR_FMN"/>
    <property type="match status" value="1"/>
</dbReference>
<dbReference type="GO" id="GO:0010181">
    <property type="term" value="F:FMN binding"/>
    <property type="evidence" value="ECO:0007669"/>
    <property type="project" value="InterPro"/>
</dbReference>
<evidence type="ECO:0000256" key="3">
    <source>
        <dbReference type="ARBA" id="ARBA00011048"/>
    </source>
</evidence>
<dbReference type="InterPro" id="IPR051793">
    <property type="entry name" value="NADH:flavin_oxidoreductase"/>
</dbReference>
<feature type="domain" description="FAD/NAD(P)-binding" evidence="11">
    <location>
        <begin position="397"/>
        <end position="690"/>
    </location>
</feature>
<accession>A0A2T0UJV3</accession>
<keyword evidence="7" id="KW-0560">Oxidoreductase</keyword>
<dbReference type="Pfam" id="PF07992">
    <property type="entry name" value="Pyr_redox_2"/>
    <property type="match status" value="1"/>
</dbReference>
<comment type="cofactor">
    <cofactor evidence="2">
        <name>[4Fe-4S] cluster</name>
        <dbReference type="ChEBI" id="CHEBI:49883"/>
    </cofactor>
</comment>
<dbReference type="SUPFAM" id="SSF51395">
    <property type="entry name" value="FMN-linked oxidoreductases"/>
    <property type="match status" value="1"/>
</dbReference>
<dbReference type="Gene3D" id="3.20.20.70">
    <property type="entry name" value="Aldolase class I"/>
    <property type="match status" value="1"/>
</dbReference>
<dbReference type="GO" id="GO:0016491">
    <property type="term" value="F:oxidoreductase activity"/>
    <property type="evidence" value="ECO:0007669"/>
    <property type="project" value="UniProtKB-KW"/>
</dbReference>
<evidence type="ECO:0000256" key="4">
    <source>
        <dbReference type="ARBA" id="ARBA00022630"/>
    </source>
</evidence>
<evidence type="ECO:0000256" key="7">
    <source>
        <dbReference type="ARBA" id="ARBA00023002"/>
    </source>
</evidence>
<proteinExistence type="inferred from homology"/>
<evidence type="ECO:0000256" key="2">
    <source>
        <dbReference type="ARBA" id="ARBA00001966"/>
    </source>
</evidence>
<evidence type="ECO:0000256" key="1">
    <source>
        <dbReference type="ARBA" id="ARBA00001917"/>
    </source>
</evidence>
<evidence type="ECO:0000256" key="9">
    <source>
        <dbReference type="ARBA" id="ARBA00023014"/>
    </source>
</evidence>
<dbReference type="EMBL" id="PVTI01000013">
    <property type="protein sequence ID" value="PRY58138.1"/>
    <property type="molecule type" value="Genomic_DNA"/>
</dbReference>
<dbReference type="InterPro" id="IPR023753">
    <property type="entry name" value="FAD/NAD-binding_dom"/>
</dbReference>
<reference evidence="12 13" key="1">
    <citation type="submission" date="2018-03" db="EMBL/GenBank/DDBJ databases">
        <title>Genomic Encyclopedia of Archaeal and Bacterial Type Strains, Phase II (KMG-II): from individual species to whole genera.</title>
        <authorList>
            <person name="Goeker M."/>
        </authorList>
    </citation>
    <scope>NUCLEOTIDE SEQUENCE [LARGE SCALE GENOMIC DNA]</scope>
    <source>
        <strain evidence="12 13">ATCC BAA-1496</strain>
    </source>
</reference>
<dbReference type="PANTHER" id="PTHR42917">
    <property type="entry name" value="2,4-DIENOYL-COA REDUCTASE"/>
    <property type="match status" value="1"/>
</dbReference>
<dbReference type="PANTHER" id="PTHR42917:SF2">
    <property type="entry name" value="2,4-DIENOYL-COA REDUCTASE [(2E)-ENOYL-COA-PRODUCING]"/>
    <property type="match status" value="1"/>
</dbReference>
<keyword evidence="4" id="KW-0285">Flavoprotein</keyword>
<evidence type="ECO:0000313" key="12">
    <source>
        <dbReference type="EMBL" id="PRY58138.1"/>
    </source>
</evidence>
<protein>
    <submittedName>
        <fullName evidence="12">2,4-dienoyl-CoA reductase (NADPH2)</fullName>
    </submittedName>
</protein>
<comment type="similarity">
    <text evidence="3">In the N-terminal section; belongs to the NADH:flavin oxidoreductase/NADH oxidase family.</text>
</comment>
<dbReference type="SUPFAM" id="SSF51905">
    <property type="entry name" value="FAD/NAD(P)-binding domain"/>
    <property type="match status" value="1"/>
</dbReference>
<keyword evidence="6" id="KW-0479">Metal-binding</keyword>
<dbReference type="Proteomes" id="UP000237822">
    <property type="component" value="Unassembled WGS sequence"/>
</dbReference>
<evidence type="ECO:0000313" key="13">
    <source>
        <dbReference type="Proteomes" id="UP000237822"/>
    </source>
</evidence>
<dbReference type="PRINTS" id="PR00469">
    <property type="entry name" value="PNDRDTASEII"/>
</dbReference>
<comment type="caution">
    <text evidence="12">The sequence shown here is derived from an EMBL/GenBank/DDBJ whole genome shotgun (WGS) entry which is preliminary data.</text>
</comment>
<dbReference type="Gene3D" id="3.40.50.720">
    <property type="entry name" value="NAD(P)-binding Rossmann-like Domain"/>
    <property type="match status" value="1"/>
</dbReference>
<keyword evidence="13" id="KW-1185">Reference proteome</keyword>
<keyword evidence="5" id="KW-0288">FMN</keyword>